<reference evidence="5 6" key="1">
    <citation type="journal article" date="2015" name="Genome Announc.">
        <title>Draft Genome Sequence and Gene Annotation of the Entomopathogenic Fungus Verticillium hemipterigenum.</title>
        <authorList>
            <person name="Horn F."/>
            <person name="Habel A."/>
            <person name="Scharf D.H."/>
            <person name="Dworschak J."/>
            <person name="Brakhage A.A."/>
            <person name="Guthke R."/>
            <person name="Hertweck C."/>
            <person name="Linde J."/>
        </authorList>
    </citation>
    <scope>NUCLEOTIDE SEQUENCE [LARGE SCALE GENOMIC DNA]</scope>
</reference>
<dbReference type="PROSITE" id="PS00122">
    <property type="entry name" value="CARBOXYLESTERASE_B_1"/>
    <property type="match status" value="1"/>
</dbReference>
<dbReference type="InterPro" id="IPR019819">
    <property type="entry name" value="Carboxylesterase_B_CS"/>
</dbReference>
<dbReference type="PANTHER" id="PTHR43918:SF4">
    <property type="entry name" value="CARBOXYLIC ESTER HYDROLASE"/>
    <property type="match status" value="1"/>
</dbReference>
<dbReference type="OrthoDB" id="408631at2759"/>
<feature type="domain" description="Carboxylesterase type B" evidence="4">
    <location>
        <begin position="41"/>
        <end position="547"/>
    </location>
</feature>
<organism evidence="5 6">
    <name type="scientific">[Torrubiella] hemipterigena</name>
    <dbReference type="NCBI Taxonomy" id="1531966"/>
    <lineage>
        <taxon>Eukaryota</taxon>
        <taxon>Fungi</taxon>
        <taxon>Dikarya</taxon>
        <taxon>Ascomycota</taxon>
        <taxon>Pezizomycotina</taxon>
        <taxon>Sordariomycetes</taxon>
        <taxon>Hypocreomycetidae</taxon>
        <taxon>Hypocreales</taxon>
        <taxon>Clavicipitaceae</taxon>
        <taxon>Clavicipitaceae incertae sedis</taxon>
        <taxon>'Torrubiella' clade</taxon>
    </lineage>
</organism>
<name>A0A0A1TS10_9HYPO</name>
<dbReference type="Proteomes" id="UP000039046">
    <property type="component" value="Unassembled WGS sequence"/>
</dbReference>
<dbReference type="InterPro" id="IPR002018">
    <property type="entry name" value="CarbesteraseB"/>
</dbReference>
<dbReference type="EC" id="3.1.1.-" evidence="3"/>
<dbReference type="InterPro" id="IPR050654">
    <property type="entry name" value="AChE-related_enzymes"/>
</dbReference>
<dbReference type="InterPro" id="IPR019826">
    <property type="entry name" value="Carboxylesterase_B_AS"/>
</dbReference>
<dbReference type="SUPFAM" id="SSF53474">
    <property type="entry name" value="alpha/beta-Hydrolases"/>
    <property type="match status" value="1"/>
</dbReference>
<dbReference type="AlphaFoldDB" id="A0A0A1TS10"/>
<gene>
    <name evidence="5" type="ORF">VHEMI10355</name>
</gene>
<evidence type="ECO:0000256" key="3">
    <source>
        <dbReference type="RuleBase" id="RU361235"/>
    </source>
</evidence>
<dbReference type="HOGENOM" id="CLU_006586_10_7_1"/>
<keyword evidence="3" id="KW-0732">Signal</keyword>
<dbReference type="InterPro" id="IPR029058">
    <property type="entry name" value="AB_hydrolase_fold"/>
</dbReference>
<comment type="similarity">
    <text evidence="1 3">Belongs to the type-B carboxylesterase/lipase family.</text>
</comment>
<evidence type="ECO:0000313" key="5">
    <source>
        <dbReference type="EMBL" id="CEJ94848.1"/>
    </source>
</evidence>
<dbReference type="Gene3D" id="3.40.50.1820">
    <property type="entry name" value="alpha/beta hydrolase"/>
    <property type="match status" value="1"/>
</dbReference>
<dbReference type="GO" id="GO:0052689">
    <property type="term" value="F:carboxylic ester hydrolase activity"/>
    <property type="evidence" value="ECO:0007669"/>
    <property type="project" value="TreeGrafter"/>
</dbReference>
<dbReference type="PROSITE" id="PS00941">
    <property type="entry name" value="CARBOXYLESTERASE_B_2"/>
    <property type="match status" value="1"/>
</dbReference>
<keyword evidence="2 3" id="KW-0378">Hydrolase</keyword>
<dbReference type="Pfam" id="PF00135">
    <property type="entry name" value="COesterase"/>
    <property type="match status" value="1"/>
</dbReference>
<dbReference type="STRING" id="1531966.A0A0A1TS10"/>
<sequence length="556" mass="61966">MLLNKAVLSLLSFVATTRALRNGTTTNPQNATTVPDSWPVVDLGYAKYQGRRPGTGVDEFLGMRYAKPPTGNRRFRAPEDPSSELEVQDATQYGPNCLGVAESTGKPQVPGPMNAEDCLFVNIFKPSNATDQSKLPVWVWITGGGFADAAWVNFNETGLVNEADQDIVFVEFNYRNGPLGFLASDQVRKDGDLNAGLLDQRKLLHWVQMYIHKFGGDPKRVVIHGASAGATSVAYHLTAYSGRKDNELFAGVIAQDSFWPPQRTVEEMESQYWQLLSKTNCTTLGCLRSVDIDRFQIASQTLPFADADADKPIPPLFYWLPVVDGTLVPDRFYNLFESGSFIHVPALIGDDTNEGSQYAPNASTAADVSVFFKNNYPNLSTIQLKEINDVYPKMDALPQHNAYFPSASAAYGDMCFTCPGNQIASSLARYNDPNLVWNYRYNVMDPETVAKGLGVHHDQEWWTIFGPVRYEAYEPASDFTINAAMIPITRHYWISFVRSLNPNTFRVPQAPEWQPWGSGAGQRIRLETNNTAMEPMPQDLTERCTFWKGLAVSTEQ</sequence>
<proteinExistence type="inferred from homology"/>
<evidence type="ECO:0000259" key="4">
    <source>
        <dbReference type="Pfam" id="PF00135"/>
    </source>
</evidence>
<dbReference type="ESTHER" id="9hypo-a0a0a1ts10">
    <property type="family name" value="Fungal_carboxylesterase_lipase"/>
</dbReference>
<evidence type="ECO:0000256" key="1">
    <source>
        <dbReference type="ARBA" id="ARBA00005964"/>
    </source>
</evidence>
<evidence type="ECO:0000313" key="6">
    <source>
        <dbReference type="Proteomes" id="UP000039046"/>
    </source>
</evidence>
<evidence type="ECO:0000256" key="2">
    <source>
        <dbReference type="ARBA" id="ARBA00022801"/>
    </source>
</evidence>
<accession>A0A0A1TS10</accession>
<protein>
    <recommendedName>
        <fullName evidence="3">Carboxylic ester hydrolase</fullName>
        <ecNumber evidence="3">3.1.1.-</ecNumber>
    </recommendedName>
</protein>
<dbReference type="EMBL" id="CDHN01000007">
    <property type="protein sequence ID" value="CEJ94848.1"/>
    <property type="molecule type" value="Genomic_DNA"/>
</dbReference>
<feature type="chain" id="PRO_5005108694" description="Carboxylic ester hydrolase" evidence="3">
    <location>
        <begin position="20"/>
        <end position="556"/>
    </location>
</feature>
<feature type="signal peptide" evidence="3">
    <location>
        <begin position="1"/>
        <end position="19"/>
    </location>
</feature>
<keyword evidence="6" id="KW-1185">Reference proteome</keyword>
<dbReference type="PANTHER" id="PTHR43918">
    <property type="entry name" value="ACETYLCHOLINESTERASE"/>
    <property type="match status" value="1"/>
</dbReference>